<feature type="compositionally biased region" description="Basic and acidic residues" evidence="1">
    <location>
        <begin position="215"/>
        <end position="234"/>
    </location>
</feature>
<dbReference type="GO" id="GO:0004386">
    <property type="term" value="F:helicase activity"/>
    <property type="evidence" value="ECO:0007669"/>
    <property type="project" value="UniProtKB-KW"/>
</dbReference>
<keyword evidence="3" id="KW-0347">Helicase</keyword>
<dbReference type="Pfam" id="PF16793">
    <property type="entry name" value="RepB_primase"/>
    <property type="match status" value="1"/>
</dbReference>
<keyword evidence="3" id="KW-0067">ATP-binding</keyword>
<gene>
    <name evidence="3" type="ORF">AVDCRST_MAG86-553</name>
</gene>
<feature type="region of interest" description="Disordered" evidence="1">
    <location>
        <begin position="832"/>
        <end position="854"/>
    </location>
</feature>
<organism evidence="3">
    <name type="scientific">uncultured Truepera sp</name>
    <dbReference type="NCBI Taxonomy" id="543023"/>
    <lineage>
        <taxon>Bacteria</taxon>
        <taxon>Thermotogati</taxon>
        <taxon>Deinococcota</taxon>
        <taxon>Deinococci</taxon>
        <taxon>Trueperales</taxon>
        <taxon>Trueperaceae</taxon>
        <taxon>Truepera</taxon>
        <taxon>environmental samples</taxon>
    </lineage>
</organism>
<proteinExistence type="predicted"/>
<feature type="domain" description="RepB-like DNA primase" evidence="2">
    <location>
        <begin position="82"/>
        <end position="182"/>
    </location>
</feature>
<protein>
    <submittedName>
        <fullName evidence="3">DNA primase/helicase, phage-associated</fullName>
    </submittedName>
</protein>
<evidence type="ECO:0000256" key="1">
    <source>
        <dbReference type="SAM" id="MobiDB-lite"/>
    </source>
</evidence>
<accession>A0A6J4UVA3</accession>
<dbReference type="AlphaFoldDB" id="A0A6J4UVA3"/>
<keyword evidence="3" id="KW-0378">Hydrolase</keyword>
<evidence type="ECO:0000313" key="3">
    <source>
        <dbReference type="EMBL" id="CAA9560172.1"/>
    </source>
</evidence>
<feature type="region of interest" description="Disordered" evidence="1">
    <location>
        <begin position="313"/>
        <end position="362"/>
    </location>
</feature>
<feature type="compositionally biased region" description="Basic and acidic residues" evidence="1">
    <location>
        <begin position="317"/>
        <end position="346"/>
    </location>
</feature>
<dbReference type="InterPro" id="IPR039459">
    <property type="entry name" value="RepB-like_DNA_primase_dom"/>
</dbReference>
<evidence type="ECO:0000259" key="2">
    <source>
        <dbReference type="Pfam" id="PF16793"/>
    </source>
</evidence>
<dbReference type="Gene3D" id="3.30.70.1790">
    <property type="entry name" value="RepB DNA-primase, N-terminal domain"/>
    <property type="match status" value="1"/>
</dbReference>
<feature type="region of interest" description="Disordered" evidence="1">
    <location>
        <begin position="215"/>
        <end position="240"/>
    </location>
</feature>
<sequence length="928" mass="102867">MLPERDFTQALRFSELVLTHEFTEYRCIDPARKRPTLSFWGVLNTEHDFTDLARENAKGYGVFAVINRLPPEMEQHIVAEDQRAARDDDVTGVRAFFVEIDRAEASSGDNLRALRNAPLRPSLIVQSSLPHKLHAYWLVDGVGTKEFQILQAALIALFGGDSACKNLSRVMRVPGFLHTKSEPLLTTILEASGQRYNRDEVLLAFPQLQEALDVEAERQRRRDEARERMRDRPQVADTGHARRYARSALQREHDTVAAAPDGTRNDTLNKAAFNLGQLVGAGALERHEVEDALNAAAADFPNPRLTEHTIRSGLEAGLKEPREVPEPKVKRDWLESKRGKRDDPGSKGKPGKNGNHPEIQVNDRWLREITEDALAALKAVNEPPFLFVRGSLTARVNTELKVEALTQAALKGVLDRSADFFKLEFKKDEDDKPIEVHLPARPPADLAPDILALPNLPFPRLEGVGHVPTFLPGGTLLAVDGYDPASGLLLRLRGLEGVRADMPSAEALALLDEVFGDFPFAEEAGRAHALALTLQPFVRPLIPGPTPLYLIDAPARGTGKGLLSESAALIVTGKAAPIMALPREEDETEKRITAALLEGAPFLLMDNVTHLRSTSLAAALTSEYWRGRRLGKSEMIEVRNDTTWLATGNNVGLSDELTRRVIPIRLDAGVERPEERRGFRHKNLPVWVRAHRTELVSACLSLVQAWVAEGMPHADKVLGRYELWAGVMGGILGVSGVSGFLSGRERLYQEADKETTEWVSLCEAWWQTYGERPVAAHELFEIIKEHRLLLDLWGGRSAQSAMQRIGHALSSRRDRVFGKVKIRNAGRDAATKSNAYRLERGPNKTPETPPNPVDAVRDTQNVTGFLRGFETETPKPRQNSLTEKAVQHGIRRPDTEVTGVSGVLNRPQKTEVDLDGIEHLIGATEGEL</sequence>
<dbReference type="EMBL" id="CADCWP010000036">
    <property type="protein sequence ID" value="CAA9560172.1"/>
    <property type="molecule type" value="Genomic_DNA"/>
</dbReference>
<keyword evidence="3" id="KW-0547">Nucleotide-binding</keyword>
<reference evidence="3" key="1">
    <citation type="submission" date="2020-02" db="EMBL/GenBank/DDBJ databases">
        <authorList>
            <person name="Meier V. D."/>
        </authorList>
    </citation>
    <scope>NUCLEOTIDE SEQUENCE</scope>
    <source>
        <strain evidence="3">AVDCRST_MAG86</strain>
    </source>
</reference>
<name>A0A6J4UVA3_9DEIN</name>